<keyword evidence="4" id="KW-1185">Reference proteome</keyword>
<evidence type="ECO:0000256" key="1">
    <source>
        <dbReference type="ARBA" id="ARBA00009387"/>
    </source>
</evidence>
<reference evidence="3 4" key="1">
    <citation type="submission" date="2018-08" db="EMBL/GenBank/DDBJ databases">
        <title>Henriciella mobilis sp. nov., isolated from seawater.</title>
        <authorList>
            <person name="Cheng H."/>
            <person name="Wu Y.-H."/>
            <person name="Xu X.-W."/>
            <person name="Guo L.-L."/>
        </authorList>
    </citation>
    <scope>NUCLEOTIDE SEQUENCE [LARGE SCALE GENOMIC DNA]</scope>
    <source>
        <strain evidence="3 4">JN25</strain>
    </source>
</reference>
<evidence type="ECO:0000313" key="3">
    <source>
        <dbReference type="EMBL" id="RIJ30158.1"/>
    </source>
</evidence>
<dbReference type="Pfam" id="PF01464">
    <property type="entry name" value="SLT"/>
    <property type="match status" value="1"/>
</dbReference>
<dbReference type="InterPro" id="IPR008258">
    <property type="entry name" value="Transglycosylase_SLT_dom_1"/>
</dbReference>
<dbReference type="Proteomes" id="UP000266385">
    <property type="component" value="Unassembled WGS sequence"/>
</dbReference>
<comment type="caution">
    <text evidence="3">The sequence shown here is derived from an EMBL/GenBank/DDBJ whole genome shotgun (WGS) entry which is preliminary data.</text>
</comment>
<protein>
    <recommendedName>
        <fullName evidence="2">Transglycosylase SLT domain-containing protein</fullName>
    </recommendedName>
</protein>
<sequence>MPQSDAWTALAAGSIDAIGSPLLETVPSDIETFCPAYERLDDTGRRAFWVGLLSAMARFESGFDPSVSFDERAHCPSCDWALTRDGRHVISRGLLQLSQESANAYRGCPVPIADEEKLHEPALNLRCGVAIMSRLVSRDGVISRKDGQWKGGSAYWSVLRPGKLDAIQAYTSATENCGG</sequence>
<dbReference type="InterPro" id="IPR023346">
    <property type="entry name" value="Lysozyme-like_dom_sf"/>
</dbReference>
<proteinExistence type="inferred from homology"/>
<comment type="similarity">
    <text evidence="1">Belongs to the virb1 family.</text>
</comment>
<dbReference type="Gene3D" id="1.10.530.10">
    <property type="match status" value="1"/>
</dbReference>
<dbReference type="EMBL" id="QWFX01000006">
    <property type="protein sequence ID" value="RIJ30158.1"/>
    <property type="molecule type" value="Genomic_DNA"/>
</dbReference>
<dbReference type="AlphaFoldDB" id="A0A399RFL4"/>
<name>A0A399RFL4_9PROT</name>
<organism evidence="3 4">
    <name type="scientific">Henriciella mobilis</name>
    <dbReference type="NCBI Taxonomy" id="2305467"/>
    <lineage>
        <taxon>Bacteria</taxon>
        <taxon>Pseudomonadati</taxon>
        <taxon>Pseudomonadota</taxon>
        <taxon>Alphaproteobacteria</taxon>
        <taxon>Hyphomonadales</taxon>
        <taxon>Hyphomonadaceae</taxon>
        <taxon>Henriciella</taxon>
    </lineage>
</organism>
<gene>
    <name evidence="3" type="ORF">D1223_05770</name>
</gene>
<feature type="domain" description="Transglycosylase SLT" evidence="2">
    <location>
        <begin position="46"/>
        <end position="138"/>
    </location>
</feature>
<evidence type="ECO:0000259" key="2">
    <source>
        <dbReference type="Pfam" id="PF01464"/>
    </source>
</evidence>
<accession>A0A399RFL4</accession>
<evidence type="ECO:0000313" key="4">
    <source>
        <dbReference type="Proteomes" id="UP000266385"/>
    </source>
</evidence>
<dbReference type="SUPFAM" id="SSF53955">
    <property type="entry name" value="Lysozyme-like"/>
    <property type="match status" value="1"/>
</dbReference>